<feature type="compositionally biased region" description="Basic residues" evidence="1">
    <location>
        <begin position="1"/>
        <end position="12"/>
    </location>
</feature>
<evidence type="ECO:0000313" key="2">
    <source>
        <dbReference type="EMBL" id="KYN42947.1"/>
    </source>
</evidence>
<sequence>MGLARRTFHGRRERPSGVALCHIQPRPPSAAPHSNNRHRRFEGWMRGKEDVGGSRVDGSGRSGGGGPTEGEFRPAEAHLDRLGLSKGGRGIPLPSLPPVAVLILSHSTLFLRRPPPIFLDSLTKAPNASGARIHVYVTLRARICGMARGCYGDPPSARG</sequence>
<reference evidence="2 3" key="1">
    <citation type="submission" date="2016-03" db="EMBL/GenBank/DDBJ databases">
        <title>Trachymyrmex septentrionalis WGS genome.</title>
        <authorList>
            <person name="Nygaard S."/>
            <person name="Hu H."/>
            <person name="Boomsma J."/>
            <person name="Zhang G."/>
        </authorList>
    </citation>
    <scope>NUCLEOTIDE SEQUENCE [LARGE SCALE GENOMIC DNA]</scope>
    <source>
        <strain evidence="2">Tsep2-gDNA-1</strain>
        <tissue evidence="2">Whole body</tissue>
    </source>
</reference>
<evidence type="ECO:0000256" key="1">
    <source>
        <dbReference type="SAM" id="MobiDB-lite"/>
    </source>
</evidence>
<dbReference type="AlphaFoldDB" id="A0A195FRN3"/>
<evidence type="ECO:0000313" key="3">
    <source>
        <dbReference type="Proteomes" id="UP000078541"/>
    </source>
</evidence>
<organism evidence="2 3">
    <name type="scientific">Trachymyrmex septentrionalis</name>
    <dbReference type="NCBI Taxonomy" id="34720"/>
    <lineage>
        <taxon>Eukaryota</taxon>
        <taxon>Metazoa</taxon>
        <taxon>Ecdysozoa</taxon>
        <taxon>Arthropoda</taxon>
        <taxon>Hexapoda</taxon>
        <taxon>Insecta</taxon>
        <taxon>Pterygota</taxon>
        <taxon>Neoptera</taxon>
        <taxon>Endopterygota</taxon>
        <taxon>Hymenoptera</taxon>
        <taxon>Apocrita</taxon>
        <taxon>Aculeata</taxon>
        <taxon>Formicoidea</taxon>
        <taxon>Formicidae</taxon>
        <taxon>Myrmicinae</taxon>
        <taxon>Trachymyrmex</taxon>
    </lineage>
</organism>
<dbReference type="Proteomes" id="UP000078541">
    <property type="component" value="Unassembled WGS sequence"/>
</dbReference>
<feature type="compositionally biased region" description="Basic and acidic residues" evidence="1">
    <location>
        <begin position="41"/>
        <end position="52"/>
    </location>
</feature>
<protein>
    <submittedName>
        <fullName evidence="2">Uncharacterized protein</fullName>
    </submittedName>
</protein>
<proteinExistence type="predicted"/>
<name>A0A195FRN3_9HYME</name>
<accession>A0A195FRN3</accession>
<dbReference type="EMBL" id="KQ981305">
    <property type="protein sequence ID" value="KYN42947.1"/>
    <property type="molecule type" value="Genomic_DNA"/>
</dbReference>
<feature type="region of interest" description="Disordered" evidence="1">
    <location>
        <begin position="1"/>
        <end position="74"/>
    </location>
</feature>
<gene>
    <name evidence="2" type="ORF">ALC56_02751</name>
</gene>
<keyword evidence="3" id="KW-1185">Reference proteome</keyword>